<dbReference type="Gene3D" id="3.40.1090.10">
    <property type="entry name" value="Cytosolic phospholipase A2 catalytic domain"/>
    <property type="match status" value="1"/>
</dbReference>
<dbReference type="PANTHER" id="PTHR24185:SF1">
    <property type="entry name" value="CALCIUM-INDEPENDENT PHOSPHOLIPASE A2-GAMMA"/>
    <property type="match status" value="1"/>
</dbReference>
<dbReference type="InterPro" id="IPR016035">
    <property type="entry name" value="Acyl_Trfase/lysoPLipase"/>
</dbReference>
<dbReference type="AlphaFoldDB" id="A0A067T7B3"/>
<evidence type="ECO:0000256" key="1">
    <source>
        <dbReference type="ARBA" id="ARBA00022737"/>
    </source>
</evidence>
<dbReference type="STRING" id="685588.A0A067T7B3"/>
<dbReference type="HOGENOM" id="CLU_423373_0_0_1"/>
<dbReference type="InterPro" id="IPR056884">
    <property type="entry name" value="NPHP3-like_N"/>
</dbReference>
<dbReference type="EMBL" id="KL142382">
    <property type="protein sequence ID" value="KDR74883.1"/>
    <property type="molecule type" value="Genomic_DNA"/>
</dbReference>
<accession>A0A067T7B3</accession>
<feature type="short sequence motif" description="GXGXXG" evidence="5">
    <location>
        <begin position="17"/>
        <end position="22"/>
    </location>
</feature>
<dbReference type="OrthoDB" id="630895at2759"/>
<keyword evidence="3" id="KW-0442">Lipid degradation</keyword>
<comment type="caution">
    <text evidence="5">Lacks conserved residue(s) required for the propagation of feature annotation.</text>
</comment>
<feature type="short sequence motif" description="DGA/G" evidence="5">
    <location>
        <begin position="205"/>
        <end position="207"/>
    </location>
</feature>
<reference evidence="9" key="1">
    <citation type="journal article" date="2014" name="Proc. Natl. Acad. Sci. U.S.A.">
        <title>Extensive sampling of basidiomycete genomes demonstrates inadequacy of the white-rot/brown-rot paradigm for wood decay fungi.</title>
        <authorList>
            <person name="Riley R."/>
            <person name="Salamov A.A."/>
            <person name="Brown D.W."/>
            <person name="Nagy L.G."/>
            <person name="Floudas D."/>
            <person name="Held B.W."/>
            <person name="Levasseur A."/>
            <person name="Lombard V."/>
            <person name="Morin E."/>
            <person name="Otillar R."/>
            <person name="Lindquist E.A."/>
            <person name="Sun H."/>
            <person name="LaButti K.M."/>
            <person name="Schmutz J."/>
            <person name="Jabbour D."/>
            <person name="Luo H."/>
            <person name="Baker S.E."/>
            <person name="Pisabarro A.G."/>
            <person name="Walton J.D."/>
            <person name="Blanchette R.A."/>
            <person name="Henrissat B."/>
            <person name="Martin F."/>
            <person name="Cullen D."/>
            <person name="Hibbett D.S."/>
            <person name="Grigoriev I.V."/>
        </authorList>
    </citation>
    <scope>NUCLEOTIDE SEQUENCE [LARGE SCALE GENOMIC DNA]</scope>
    <source>
        <strain evidence="9">CBS 339.88</strain>
    </source>
</reference>
<evidence type="ECO:0000259" key="6">
    <source>
        <dbReference type="PROSITE" id="PS50837"/>
    </source>
</evidence>
<gene>
    <name evidence="8" type="ORF">GALMADRAFT_249794</name>
</gene>
<dbReference type="SUPFAM" id="SSF52540">
    <property type="entry name" value="P-loop containing nucleoside triphosphate hydrolases"/>
    <property type="match status" value="1"/>
</dbReference>
<keyword evidence="9" id="KW-1185">Reference proteome</keyword>
<evidence type="ECO:0000259" key="7">
    <source>
        <dbReference type="PROSITE" id="PS51635"/>
    </source>
</evidence>
<dbReference type="Pfam" id="PF24883">
    <property type="entry name" value="NPHP3_N"/>
    <property type="match status" value="1"/>
</dbReference>
<evidence type="ECO:0000256" key="3">
    <source>
        <dbReference type="ARBA" id="ARBA00022963"/>
    </source>
</evidence>
<dbReference type="InterPro" id="IPR027417">
    <property type="entry name" value="P-loop_NTPase"/>
</dbReference>
<proteinExistence type="predicted"/>
<sequence length="647" mass="72493">MSSSGVEPPLKLLSLDGGGIRGLSELLMIKEVMHRLMFEENSKQRDDGIPPRGVPKPCDYFDLIGGTGTGGIIALMLGRLRMDVDMAIEQYCNLVQEVFSDAKALGGNGKFSATKLEKVIKSVVQAITGDSESPLQEADQGVTCRTFVCALNAHNMDGNIPQLFRTYQSRQVPFDCKIWEAARATSAMPTLFEHIEIGRQQPFIDGGLGRNNPSWVVLYEAKDLFKDRQIGCLVSIGTGKPEVISIQSPRLFPQFIPTKVLEALKAIATGCEDTHQAMLRLLAHLPNTYFRLNVEQGMQGIDVSEWEKSSHVEAHTTQYMKTREVDVRIDQLVNAIRTPTGQITMEQLISPRRSITVKESSTLASIVDKHLADDIRKWLSPPDSSKTRYEADERRQSDTCSWFLEGSRFLEWKAIPGFLWVKGKVGCGKTVLSSSIINRLSEPDRTPFGIANFFFDGRNSQNTQQHHDQLIRSLISQFSHQRGGIPANLAALYKLCGDSQQPSVNQLQDALEGILNEFFDTYIVIDALDECTDLEKTLNWVRNIVLGTPAGRKVEGCHIVVTSRPLEAITKVFTVLDPHSIDVGEAPENRDIMKYLNFQMESKFENCDEETRKKIKSKLEDGADGSFRWVALQLAEDWTRFITESWS</sequence>
<dbReference type="Proteomes" id="UP000027222">
    <property type="component" value="Unassembled WGS sequence"/>
</dbReference>
<dbReference type="InterPro" id="IPR002641">
    <property type="entry name" value="PNPLA_dom"/>
</dbReference>
<dbReference type="PANTHER" id="PTHR24185">
    <property type="entry name" value="CALCIUM-INDEPENDENT PHOSPHOLIPASE A2-GAMMA"/>
    <property type="match status" value="1"/>
</dbReference>
<evidence type="ECO:0000256" key="4">
    <source>
        <dbReference type="ARBA" id="ARBA00023098"/>
    </source>
</evidence>
<dbReference type="GO" id="GO:0046486">
    <property type="term" value="P:glycerolipid metabolic process"/>
    <property type="evidence" value="ECO:0007669"/>
    <property type="project" value="UniProtKB-ARBA"/>
</dbReference>
<dbReference type="GO" id="GO:0016042">
    <property type="term" value="P:lipid catabolic process"/>
    <property type="evidence" value="ECO:0007669"/>
    <property type="project" value="UniProtKB-KW"/>
</dbReference>
<keyword evidence="1" id="KW-0677">Repeat</keyword>
<dbReference type="Gene3D" id="3.40.50.300">
    <property type="entry name" value="P-loop containing nucleotide triphosphate hydrolases"/>
    <property type="match status" value="1"/>
</dbReference>
<dbReference type="SUPFAM" id="SSF52151">
    <property type="entry name" value="FabD/lysophospholipase-like"/>
    <property type="match status" value="1"/>
</dbReference>
<dbReference type="GO" id="GO:0016020">
    <property type="term" value="C:membrane"/>
    <property type="evidence" value="ECO:0007669"/>
    <property type="project" value="TreeGrafter"/>
</dbReference>
<dbReference type="InterPro" id="IPR007111">
    <property type="entry name" value="NACHT_NTPase"/>
</dbReference>
<evidence type="ECO:0000313" key="9">
    <source>
        <dbReference type="Proteomes" id="UP000027222"/>
    </source>
</evidence>
<keyword evidence="4" id="KW-0443">Lipid metabolism</keyword>
<evidence type="ECO:0000313" key="8">
    <source>
        <dbReference type="EMBL" id="KDR74883.1"/>
    </source>
</evidence>
<dbReference type="Pfam" id="PF01734">
    <property type="entry name" value="Patatin"/>
    <property type="match status" value="1"/>
</dbReference>
<dbReference type="GO" id="GO:0019369">
    <property type="term" value="P:arachidonate metabolic process"/>
    <property type="evidence" value="ECO:0007669"/>
    <property type="project" value="TreeGrafter"/>
</dbReference>
<evidence type="ECO:0000256" key="5">
    <source>
        <dbReference type="PROSITE-ProRule" id="PRU01161"/>
    </source>
</evidence>
<dbReference type="PROSITE" id="PS51635">
    <property type="entry name" value="PNPLA"/>
    <property type="match status" value="1"/>
</dbReference>
<keyword evidence="2" id="KW-0378">Hydrolase</keyword>
<feature type="domain" description="NACHT" evidence="6">
    <location>
        <begin position="417"/>
        <end position="565"/>
    </location>
</feature>
<protein>
    <recommendedName>
        <fullName evidence="10">PNPLA domain-containing protein</fullName>
    </recommendedName>
</protein>
<evidence type="ECO:0000256" key="2">
    <source>
        <dbReference type="ARBA" id="ARBA00022801"/>
    </source>
</evidence>
<name>A0A067T7B3_GALM3</name>
<dbReference type="PROSITE" id="PS50837">
    <property type="entry name" value="NACHT"/>
    <property type="match status" value="1"/>
</dbReference>
<dbReference type="GO" id="GO:0047499">
    <property type="term" value="F:calcium-independent phospholipase A2 activity"/>
    <property type="evidence" value="ECO:0007669"/>
    <property type="project" value="TreeGrafter"/>
</dbReference>
<evidence type="ECO:0008006" key="10">
    <source>
        <dbReference type="Google" id="ProtNLM"/>
    </source>
</evidence>
<feature type="domain" description="PNPLA" evidence="7">
    <location>
        <begin position="13"/>
        <end position="218"/>
    </location>
</feature>
<organism evidence="8 9">
    <name type="scientific">Galerina marginata (strain CBS 339.88)</name>
    <dbReference type="NCBI Taxonomy" id="685588"/>
    <lineage>
        <taxon>Eukaryota</taxon>
        <taxon>Fungi</taxon>
        <taxon>Dikarya</taxon>
        <taxon>Basidiomycota</taxon>
        <taxon>Agaricomycotina</taxon>
        <taxon>Agaricomycetes</taxon>
        <taxon>Agaricomycetidae</taxon>
        <taxon>Agaricales</taxon>
        <taxon>Agaricineae</taxon>
        <taxon>Strophariaceae</taxon>
        <taxon>Galerina</taxon>
    </lineage>
</organism>